<dbReference type="AlphaFoldDB" id="A0A5J4V7X3"/>
<comment type="caution">
    <text evidence="2">The sequence shown here is derived from an EMBL/GenBank/DDBJ whole genome shotgun (WGS) entry which is preliminary data.</text>
</comment>
<dbReference type="InterPro" id="IPR036397">
    <property type="entry name" value="RNaseH_sf"/>
</dbReference>
<evidence type="ECO:0000313" key="2">
    <source>
        <dbReference type="EMBL" id="KAA6378602.1"/>
    </source>
</evidence>
<keyword evidence="1" id="KW-0233">DNA recombination</keyword>
<dbReference type="InterPro" id="IPR011010">
    <property type="entry name" value="DNA_brk_join_enz"/>
</dbReference>
<dbReference type="SUPFAM" id="SSF56349">
    <property type="entry name" value="DNA breaking-rejoining enzymes"/>
    <property type="match status" value="1"/>
</dbReference>
<dbReference type="EMBL" id="SNRW01009039">
    <property type="protein sequence ID" value="KAA6378602.1"/>
    <property type="molecule type" value="Genomic_DNA"/>
</dbReference>
<dbReference type="GO" id="GO:0006310">
    <property type="term" value="P:DNA recombination"/>
    <property type="evidence" value="ECO:0007669"/>
    <property type="project" value="UniProtKB-KW"/>
</dbReference>
<dbReference type="Proteomes" id="UP000324800">
    <property type="component" value="Unassembled WGS sequence"/>
</dbReference>
<feature type="non-terminal residue" evidence="2">
    <location>
        <position position="1"/>
    </location>
</feature>
<evidence type="ECO:0000313" key="3">
    <source>
        <dbReference type="Proteomes" id="UP000324800"/>
    </source>
</evidence>
<dbReference type="GO" id="GO:0003677">
    <property type="term" value="F:DNA binding"/>
    <property type="evidence" value="ECO:0007669"/>
    <property type="project" value="InterPro"/>
</dbReference>
<dbReference type="PANTHER" id="PTHR33050">
    <property type="entry name" value="REVERSE TRANSCRIPTASE DOMAIN-CONTAINING PROTEIN"/>
    <property type="match status" value="1"/>
</dbReference>
<protein>
    <submittedName>
        <fullName evidence="2">Putative Transposon Ty3-I Gag-Pol polyprotein</fullName>
    </submittedName>
</protein>
<dbReference type="Gene3D" id="1.10.443.10">
    <property type="entry name" value="Intergrase catalytic core"/>
    <property type="match status" value="1"/>
</dbReference>
<name>A0A5J4V7X3_9EUKA</name>
<dbReference type="InterPro" id="IPR052055">
    <property type="entry name" value="Hepadnavirus_pol/RT"/>
</dbReference>
<sequence>KAKTQALKTGSWDGIMIVNKVIIKELKWWIRRIWDNQPGSLINQTITCMMTTDTSPQGWEATLIYENQIELIQHDCWSKKKVEMTSNAKEIKAIYYGLLWFEQVFKKMQDQAILIRSENTTTVYDIGKWKAKQFLIERIKQVYYLVKRLKLQITTIHIPGKLNSTTDSLSRLCRSGDYALKDGTIQMICKIWNYMPEIDIFATQHNILINNYATVELNDLETHFHNAFNYKWSKVKLYIHPPIPVLGKVLQKMKQDKAQGIVIAPIWPGQSCKQDSGDGIENERQESKASTWQCGRLSSGPVADVGRDLLMRCMKMRGFSEDGVNLLFKGQRFNTVKRDFYSITLLQDSLDIKRITIEEMMKRDAKVILTEVIAFHTRQNNSVASAKSHKVCLITMLSLIYKKNLASSTTSKLINNALANASIPQRRYQNIWNIQILFIHWRQSKQNKYLNNYDLQVKIACLLMSVCFFRPNVIAEIRLKFSNVDKTESQASLRLAPKQANAIETYEVYETDNESLSPKLEIFEWISRLKIQFPKGTDFLLWHKRFNKPTTTKDISLQLTKLLRELKIIAASTYSIRHSATTKLAKLGIPERAKKMKGQTRYLTSGPPKICIPTRGEMEIRREFPRELKDRTSGMMLIVGWSAWNDIAEIRTLFYQSLISWMQRIIDKETLSTSCIDKYEEEINE</sequence>
<reference evidence="2 3" key="1">
    <citation type="submission" date="2019-03" db="EMBL/GenBank/DDBJ databases">
        <title>Single cell metagenomics reveals metabolic interactions within the superorganism composed of flagellate Streblomastix strix and complex community of Bacteroidetes bacteria on its surface.</title>
        <authorList>
            <person name="Treitli S.C."/>
            <person name="Kolisko M."/>
            <person name="Husnik F."/>
            <person name="Keeling P."/>
            <person name="Hampl V."/>
        </authorList>
    </citation>
    <scope>NUCLEOTIDE SEQUENCE [LARGE SCALE GENOMIC DNA]</scope>
    <source>
        <strain evidence="2">ST1C</strain>
    </source>
</reference>
<gene>
    <name evidence="2" type="ORF">EZS28_025871</name>
</gene>
<dbReference type="CDD" id="cd09275">
    <property type="entry name" value="RNase_HI_RT_DIRS1"/>
    <property type="match status" value="1"/>
</dbReference>
<proteinExistence type="predicted"/>
<dbReference type="Gene3D" id="3.30.420.10">
    <property type="entry name" value="Ribonuclease H-like superfamily/Ribonuclease H"/>
    <property type="match status" value="1"/>
</dbReference>
<organism evidence="2 3">
    <name type="scientific">Streblomastix strix</name>
    <dbReference type="NCBI Taxonomy" id="222440"/>
    <lineage>
        <taxon>Eukaryota</taxon>
        <taxon>Metamonada</taxon>
        <taxon>Preaxostyla</taxon>
        <taxon>Oxymonadida</taxon>
        <taxon>Streblomastigidae</taxon>
        <taxon>Streblomastix</taxon>
    </lineage>
</organism>
<evidence type="ECO:0000256" key="1">
    <source>
        <dbReference type="ARBA" id="ARBA00023172"/>
    </source>
</evidence>
<dbReference type="GO" id="GO:0015074">
    <property type="term" value="P:DNA integration"/>
    <property type="evidence" value="ECO:0007669"/>
    <property type="project" value="InterPro"/>
</dbReference>
<dbReference type="InterPro" id="IPR013762">
    <property type="entry name" value="Integrase-like_cat_sf"/>
</dbReference>
<dbReference type="PANTHER" id="PTHR33050:SF7">
    <property type="entry name" value="RIBONUCLEASE H"/>
    <property type="match status" value="1"/>
</dbReference>
<accession>A0A5J4V7X3</accession>